<feature type="transmembrane region" description="Helical" evidence="8">
    <location>
        <begin position="7"/>
        <end position="28"/>
    </location>
</feature>
<evidence type="ECO:0000256" key="6">
    <source>
        <dbReference type="ARBA" id="ARBA00023136"/>
    </source>
</evidence>
<dbReference type="InterPro" id="IPR046341">
    <property type="entry name" value="SET_dom_sf"/>
</dbReference>
<gene>
    <name evidence="10" type="ORF">BDV28DRAFT_159008</name>
</gene>
<dbReference type="InterPro" id="IPR001214">
    <property type="entry name" value="SET_dom"/>
</dbReference>
<evidence type="ECO:0000256" key="4">
    <source>
        <dbReference type="ARBA" id="ARBA00022968"/>
    </source>
</evidence>
<protein>
    <recommendedName>
        <fullName evidence="9">SET domain-containing protein</fullName>
    </recommendedName>
</protein>
<dbReference type="Proteomes" id="UP000327118">
    <property type="component" value="Unassembled WGS sequence"/>
</dbReference>
<dbReference type="GO" id="GO:0016020">
    <property type="term" value="C:membrane"/>
    <property type="evidence" value="ECO:0007669"/>
    <property type="project" value="UniProtKB-SubCell"/>
</dbReference>
<evidence type="ECO:0000313" key="10">
    <source>
        <dbReference type="EMBL" id="KAE8351145.1"/>
    </source>
</evidence>
<comment type="similarity">
    <text evidence="2">Belongs to the glycosyltransferase 31 family. Beta3-Gal-T subfamily.</text>
</comment>
<dbReference type="PANTHER" id="PTHR23033:SF40">
    <property type="entry name" value="APPLE DOMAIN-CONTAINING PROTEIN"/>
    <property type="match status" value="1"/>
</dbReference>
<organism evidence="10 11">
    <name type="scientific">Aspergillus coremiiformis</name>
    <dbReference type="NCBI Taxonomy" id="138285"/>
    <lineage>
        <taxon>Eukaryota</taxon>
        <taxon>Fungi</taxon>
        <taxon>Dikarya</taxon>
        <taxon>Ascomycota</taxon>
        <taxon>Pezizomycotina</taxon>
        <taxon>Eurotiomycetes</taxon>
        <taxon>Eurotiomycetidae</taxon>
        <taxon>Eurotiales</taxon>
        <taxon>Aspergillaceae</taxon>
        <taxon>Aspergillus</taxon>
        <taxon>Aspergillus subgen. Circumdati</taxon>
    </lineage>
</organism>
<evidence type="ECO:0000256" key="5">
    <source>
        <dbReference type="ARBA" id="ARBA00022989"/>
    </source>
</evidence>
<feature type="region of interest" description="Disordered" evidence="7">
    <location>
        <begin position="471"/>
        <end position="527"/>
    </location>
</feature>
<evidence type="ECO:0000259" key="9">
    <source>
        <dbReference type="PROSITE" id="PS50280"/>
    </source>
</evidence>
<feature type="domain" description="SET" evidence="9">
    <location>
        <begin position="814"/>
        <end position="920"/>
    </location>
</feature>
<evidence type="ECO:0000256" key="8">
    <source>
        <dbReference type="SAM" id="Phobius"/>
    </source>
</evidence>
<dbReference type="SUPFAM" id="SSF82199">
    <property type="entry name" value="SET domain"/>
    <property type="match status" value="1"/>
</dbReference>
<evidence type="ECO:0000256" key="1">
    <source>
        <dbReference type="ARBA" id="ARBA00004606"/>
    </source>
</evidence>
<dbReference type="Pfam" id="PF00856">
    <property type="entry name" value="SET"/>
    <property type="match status" value="1"/>
</dbReference>
<keyword evidence="6 8" id="KW-0472">Membrane</keyword>
<name>A0A5N6Z0E6_9EURO</name>
<evidence type="ECO:0000256" key="7">
    <source>
        <dbReference type="SAM" id="MobiDB-lite"/>
    </source>
</evidence>
<sequence length="944" mass="107141">MNRFICTGRILGGTAVLLSIVLILIVFINPPQTRILHSPIPQPPISKHNSSASGTLTDVRCTSHDTSHVQVVVKTGTNVIYEKLPTQLLTTLRCCQDPLIFADSEQDIGPYHVYDVLANVNETLKATHPDFEYYRTIREYESSGRDIRQLRESARKAAWDLDKYKFIHMLVQAWERRPERDWYVFVEADTYLFWGNLLQWLARMDPSKPLYLGSAATFKTETFAHGGSGVILSRAAMARVLDGDADLAARYDERMHEEIYGDYVLMKALKEKGVVLSNKWPMMQGEKQNTLPFGPGPSSRARHGCQPLITMHSVTPIDVTAMWHYEQRRRRPQEPLLIGELYDYFMGRALPSERDDWYNLSDDLIFRAPGVQGARQKSALDMTPVEKEAHSSFELCRTACKEHPKCFQYGCVDLNNGCIIPLTQLISTVSPDLIDDKGDTDVTPEPIVYADHDSRSLKRRKTVSGLRLAPSNQVATVTGSKPHSGGFSAPDPDAMVDDSQKSSVRQVHSDTRFPQRKNPNRDTAAPVLEPTSTDKLVAGIWRQVFSPVKLSRFHSLIEPGIDIRTGVSREVFRAVNTLCLKYYNQSQSSRALEMIVQAYWMECYQARIAVLRLENPNLSAMEVRMMGLKEACATLNWKEKDLRNRIAIWRGYKEIKDAGGWASLIFASAGVYRFCKYRTGFGEGFSTRLRHIRSSLEVAADTLHPDWRDLLQVIGQRETRHYHGHPHEWVTVTGRPAVPLSSTYEHVQLPSGFHYRFIDECVLDTSAFGTEDPRRVPELDPDVCLVCKERQSDEIEKNQCSCFPTLFGGVRTPVPVQLFHTTSGKHNGVIARSNFDRGIAIGEFTGLITKGIEGVDVMLGGSRTRTYQIFQGQMGNFTRFINHSCRPNSQFQRFYWRGTERIIVVSRGVTAGSEITVDYSDHYWKQLNKTCLCGEPCCRFRERK</sequence>
<dbReference type="Gene3D" id="3.90.550.50">
    <property type="match status" value="1"/>
</dbReference>
<keyword evidence="3 8" id="KW-0812">Transmembrane</keyword>
<accession>A0A5N6Z0E6</accession>
<proteinExistence type="inferred from homology"/>
<dbReference type="AlphaFoldDB" id="A0A5N6Z0E6"/>
<keyword evidence="5 8" id="KW-1133">Transmembrane helix</keyword>
<keyword evidence="4" id="KW-0735">Signal-anchor</keyword>
<dbReference type="InterPro" id="IPR026050">
    <property type="entry name" value="C1GALT1/C1GALT1_chp1"/>
</dbReference>
<feature type="compositionally biased region" description="Polar residues" evidence="7">
    <location>
        <begin position="471"/>
        <end position="481"/>
    </location>
</feature>
<reference evidence="11" key="1">
    <citation type="submission" date="2019-04" db="EMBL/GenBank/DDBJ databases">
        <title>Friends and foes A comparative genomics studyof 23 Aspergillus species from section Flavi.</title>
        <authorList>
            <consortium name="DOE Joint Genome Institute"/>
            <person name="Kjaerbolling I."/>
            <person name="Vesth T."/>
            <person name="Frisvad J.C."/>
            <person name="Nybo J.L."/>
            <person name="Theobald S."/>
            <person name="Kildgaard S."/>
            <person name="Isbrandt T."/>
            <person name="Kuo A."/>
            <person name="Sato A."/>
            <person name="Lyhne E.K."/>
            <person name="Kogle M.E."/>
            <person name="Wiebenga A."/>
            <person name="Kun R.S."/>
            <person name="Lubbers R.J."/>
            <person name="Makela M.R."/>
            <person name="Barry K."/>
            <person name="Chovatia M."/>
            <person name="Clum A."/>
            <person name="Daum C."/>
            <person name="Haridas S."/>
            <person name="He G."/>
            <person name="LaButti K."/>
            <person name="Lipzen A."/>
            <person name="Mondo S."/>
            <person name="Riley R."/>
            <person name="Salamov A."/>
            <person name="Simmons B.A."/>
            <person name="Magnuson J.K."/>
            <person name="Henrissat B."/>
            <person name="Mortensen U.H."/>
            <person name="Larsen T.O."/>
            <person name="Devries R.P."/>
            <person name="Grigoriev I.V."/>
            <person name="Machida M."/>
            <person name="Baker S.E."/>
            <person name="Andersen M.R."/>
        </authorList>
    </citation>
    <scope>NUCLEOTIDE SEQUENCE [LARGE SCALE GENOMIC DNA]</scope>
    <source>
        <strain evidence="11">CBS 553.77</strain>
    </source>
</reference>
<dbReference type="EMBL" id="ML739185">
    <property type="protein sequence ID" value="KAE8351145.1"/>
    <property type="molecule type" value="Genomic_DNA"/>
</dbReference>
<dbReference type="OrthoDB" id="308383at2759"/>
<dbReference type="Gene3D" id="2.170.270.10">
    <property type="entry name" value="SET domain"/>
    <property type="match status" value="1"/>
</dbReference>
<evidence type="ECO:0000256" key="3">
    <source>
        <dbReference type="ARBA" id="ARBA00022692"/>
    </source>
</evidence>
<comment type="subcellular location">
    <subcellularLocation>
        <location evidence="1">Membrane</location>
        <topology evidence="1">Single-pass type II membrane protein</topology>
    </subcellularLocation>
</comment>
<dbReference type="PANTHER" id="PTHR23033">
    <property type="entry name" value="BETA1,3-GALACTOSYLTRANSFERASE"/>
    <property type="match status" value="1"/>
</dbReference>
<evidence type="ECO:0000313" key="11">
    <source>
        <dbReference type="Proteomes" id="UP000327118"/>
    </source>
</evidence>
<dbReference type="PROSITE" id="PS50280">
    <property type="entry name" value="SET"/>
    <property type="match status" value="1"/>
</dbReference>
<keyword evidence="11" id="KW-1185">Reference proteome</keyword>
<dbReference type="SMART" id="SM00317">
    <property type="entry name" value="SET"/>
    <property type="match status" value="1"/>
</dbReference>
<evidence type="ECO:0000256" key="2">
    <source>
        <dbReference type="ARBA" id="ARBA00006462"/>
    </source>
</evidence>